<dbReference type="GO" id="GO:0006518">
    <property type="term" value="P:peptide metabolic process"/>
    <property type="evidence" value="ECO:0007669"/>
    <property type="project" value="TreeGrafter"/>
</dbReference>
<dbReference type="Gene3D" id="1.10.1370.40">
    <property type="match status" value="1"/>
</dbReference>
<evidence type="ECO:0000256" key="1">
    <source>
        <dbReference type="ARBA" id="ARBA00022670"/>
    </source>
</evidence>
<dbReference type="AlphaFoldDB" id="A0AAV9J026"/>
<proteinExistence type="inferred from homology"/>
<dbReference type="GO" id="GO:0046872">
    <property type="term" value="F:metal ion binding"/>
    <property type="evidence" value="ECO:0007669"/>
    <property type="project" value="UniProtKB-UniRule"/>
</dbReference>
<evidence type="ECO:0000256" key="2">
    <source>
        <dbReference type="ARBA" id="ARBA00022723"/>
    </source>
</evidence>
<evidence type="ECO:0000256" key="7">
    <source>
        <dbReference type="SAM" id="Coils"/>
    </source>
</evidence>
<evidence type="ECO:0000256" key="3">
    <source>
        <dbReference type="ARBA" id="ARBA00022801"/>
    </source>
</evidence>
<feature type="coiled-coil region" evidence="7">
    <location>
        <begin position="131"/>
        <end position="158"/>
    </location>
</feature>
<evidence type="ECO:0000259" key="8">
    <source>
        <dbReference type="Pfam" id="PF01432"/>
    </source>
</evidence>
<keyword evidence="7" id="KW-0175">Coiled coil</keyword>
<dbReference type="SUPFAM" id="SSF55486">
    <property type="entry name" value="Metalloproteases ('zincins'), catalytic domain"/>
    <property type="match status" value="1"/>
</dbReference>
<evidence type="ECO:0000313" key="10">
    <source>
        <dbReference type="Proteomes" id="UP001301350"/>
    </source>
</evidence>
<sequence>MRGLFGLERLVQPQDWFRLGEHAVRRCEQIAQGILQRTSGRLLYEFDTLSDTLCQVLDAAELASELSPDPHHVEASMAVAKQLNEYMQSLNGNTALFEALIAGAEPRTAEEHEMVRSLARDFALRGGVQATAAQRRRIQELQQRIEMSEREVLRQAQRVRPPDPDTPHRPAGDTAVVRCLSTLLAQRQQLAGVLGYRSYADLALADRLIGSPENAWRLLNVLRKAFTMAEHGGNILQLMRRDMRVDRSEMLNEPRSFLALPQVLAGLQRLTRHLFGIALTPVRERDEAATAVWHPAVRAYRLVDVERGEQPVGELYLDLHERDGKREQAAHYALRGGRQLYDGTYQLPSAVVVCDFEAEVDTDGLSYHQLQTLLHEYGHALHTLLSRTQFQHLSGTRVALDFAEVPSHLMEYFARDVQWLKCLAPNASWIMRKCLVEGHAKMARPEAQELLAVSAVDLALHNHLPPAAEAVGGHPDVAAVIDAARSAYDIENNLPNELLLSRLSHLVGYGSSHYSYLVAEVIAAEIWQAHFHQRHHRIRDAGERLRREVLAYGGARSPRHLVRSILDDREPSVNCWLRELRATVPDDPVPLLLPGDGGTDGDCAHVL</sequence>
<dbReference type="Proteomes" id="UP001301350">
    <property type="component" value="Unassembled WGS sequence"/>
</dbReference>
<accession>A0AAV9J026</accession>
<dbReference type="GO" id="GO:0005739">
    <property type="term" value="C:mitochondrion"/>
    <property type="evidence" value="ECO:0007669"/>
    <property type="project" value="TreeGrafter"/>
</dbReference>
<reference evidence="9 10" key="1">
    <citation type="submission" date="2022-07" db="EMBL/GenBank/DDBJ databases">
        <title>Genome-wide signatures of adaptation to extreme environments.</title>
        <authorList>
            <person name="Cho C.H."/>
            <person name="Yoon H.S."/>
        </authorList>
    </citation>
    <scope>NUCLEOTIDE SEQUENCE [LARGE SCALE GENOMIC DNA]</scope>
    <source>
        <strain evidence="9 10">DBV 063 E5</strain>
    </source>
</reference>
<comment type="similarity">
    <text evidence="6">Belongs to the peptidase M3 family.</text>
</comment>
<keyword evidence="3 6" id="KW-0378">Hydrolase</keyword>
<dbReference type="InterPro" id="IPR045090">
    <property type="entry name" value="Pept_M3A_M3B"/>
</dbReference>
<organism evidence="9 10">
    <name type="scientific">Cyanidium caldarium</name>
    <name type="common">Red alga</name>
    <dbReference type="NCBI Taxonomy" id="2771"/>
    <lineage>
        <taxon>Eukaryota</taxon>
        <taxon>Rhodophyta</taxon>
        <taxon>Bangiophyceae</taxon>
        <taxon>Cyanidiales</taxon>
        <taxon>Cyanidiaceae</taxon>
        <taxon>Cyanidium</taxon>
    </lineage>
</organism>
<evidence type="ECO:0000256" key="6">
    <source>
        <dbReference type="RuleBase" id="RU003435"/>
    </source>
</evidence>
<dbReference type="PANTHER" id="PTHR11804">
    <property type="entry name" value="PROTEASE M3 THIMET OLIGOPEPTIDASE-RELATED"/>
    <property type="match status" value="1"/>
</dbReference>
<keyword evidence="2 6" id="KW-0479">Metal-binding</keyword>
<keyword evidence="4 6" id="KW-0862">Zinc</keyword>
<dbReference type="Pfam" id="PF01432">
    <property type="entry name" value="Peptidase_M3"/>
    <property type="match status" value="1"/>
</dbReference>
<evidence type="ECO:0000313" key="9">
    <source>
        <dbReference type="EMBL" id="KAK4537641.1"/>
    </source>
</evidence>
<evidence type="ECO:0000256" key="5">
    <source>
        <dbReference type="ARBA" id="ARBA00023049"/>
    </source>
</evidence>
<feature type="domain" description="Peptidase M3A/M3B catalytic" evidence="8">
    <location>
        <begin position="177"/>
        <end position="580"/>
    </location>
</feature>
<comment type="cofactor">
    <cofactor evidence="6">
        <name>Zn(2+)</name>
        <dbReference type="ChEBI" id="CHEBI:29105"/>
    </cofactor>
    <text evidence="6">Binds 1 zinc ion.</text>
</comment>
<protein>
    <recommendedName>
        <fullName evidence="8">Peptidase M3A/M3B catalytic domain-containing protein</fullName>
    </recommendedName>
</protein>
<dbReference type="EMBL" id="JANCYW010000013">
    <property type="protein sequence ID" value="KAK4537641.1"/>
    <property type="molecule type" value="Genomic_DNA"/>
</dbReference>
<keyword evidence="5 6" id="KW-0482">Metalloprotease</keyword>
<comment type="caution">
    <text evidence="9">The sequence shown here is derived from an EMBL/GenBank/DDBJ whole genome shotgun (WGS) entry which is preliminary data.</text>
</comment>
<dbReference type="PANTHER" id="PTHR11804:SF79">
    <property type="entry name" value="MITOCHONDRIAL INTERMEDIATE PEPTIDASE"/>
    <property type="match status" value="1"/>
</dbReference>
<name>A0AAV9J026_CYACA</name>
<gene>
    <name evidence="9" type="ORF">CDCA_CDCA13G3666</name>
</gene>
<keyword evidence="1 6" id="KW-0645">Protease</keyword>
<dbReference type="InterPro" id="IPR001567">
    <property type="entry name" value="Pept_M3A_M3B_dom"/>
</dbReference>
<keyword evidence="10" id="KW-1185">Reference proteome</keyword>
<evidence type="ECO:0000256" key="4">
    <source>
        <dbReference type="ARBA" id="ARBA00022833"/>
    </source>
</evidence>
<dbReference type="GO" id="GO:0004222">
    <property type="term" value="F:metalloendopeptidase activity"/>
    <property type="evidence" value="ECO:0007669"/>
    <property type="project" value="InterPro"/>
</dbReference>
<dbReference type="GO" id="GO:0006508">
    <property type="term" value="P:proteolysis"/>
    <property type="evidence" value="ECO:0007669"/>
    <property type="project" value="UniProtKB-KW"/>
</dbReference>